<dbReference type="InterPro" id="IPR041698">
    <property type="entry name" value="Methyltransf_25"/>
</dbReference>
<evidence type="ECO:0000259" key="3">
    <source>
        <dbReference type="Pfam" id="PF13649"/>
    </source>
</evidence>
<dbReference type="PANTHER" id="PTHR43861:SF1">
    <property type="entry name" value="TRANS-ACONITATE 2-METHYLTRANSFERASE"/>
    <property type="match status" value="1"/>
</dbReference>
<evidence type="ECO:0000256" key="2">
    <source>
        <dbReference type="ARBA" id="ARBA00022679"/>
    </source>
</evidence>
<reference evidence="4 5" key="1">
    <citation type="submission" date="2019-11" db="EMBL/GenBank/DDBJ databases">
        <title>Comparative genomics of hydrocarbon-degrading Desulfosarcina strains.</title>
        <authorList>
            <person name="Watanabe M."/>
            <person name="Kojima H."/>
            <person name="Fukui M."/>
        </authorList>
    </citation>
    <scope>NUCLEOTIDE SEQUENCE [LARGE SCALE GENOMIC DNA]</scope>
    <source>
        <strain evidence="4 5">PP31</strain>
    </source>
</reference>
<gene>
    <name evidence="4" type="ORF">DSCW_10360</name>
</gene>
<dbReference type="CDD" id="cd02440">
    <property type="entry name" value="AdoMet_MTases"/>
    <property type="match status" value="1"/>
</dbReference>
<organism evidence="4 5">
    <name type="scientific">Desulfosarcina widdelii</name>
    <dbReference type="NCBI Taxonomy" id="947919"/>
    <lineage>
        <taxon>Bacteria</taxon>
        <taxon>Pseudomonadati</taxon>
        <taxon>Thermodesulfobacteriota</taxon>
        <taxon>Desulfobacteria</taxon>
        <taxon>Desulfobacterales</taxon>
        <taxon>Desulfosarcinaceae</taxon>
        <taxon>Desulfosarcina</taxon>
    </lineage>
</organism>
<evidence type="ECO:0000313" key="5">
    <source>
        <dbReference type="Proteomes" id="UP000427769"/>
    </source>
</evidence>
<evidence type="ECO:0000256" key="1">
    <source>
        <dbReference type="ARBA" id="ARBA00022603"/>
    </source>
</evidence>
<keyword evidence="2 4" id="KW-0808">Transferase</keyword>
<keyword evidence="5" id="KW-1185">Reference proteome</keyword>
<sequence length="236" mass="27126">MTVKELFDAGALKYDGNRRKVIYCFDDFYGTLLDLIPFEPDGRFSFLDLGAGTGLVSALIRQRFPNAEAHLLDVSKKMLEKARARFSEQRAVRFYVRDYAREALPGRYPLIVSAMSIHHLSDTEKQQLMQRIFDILTPGGCFVHAELALGTTPNTEAFYQKTWRRHLEATDIEKEELDAIYERMACDRPATLEHQLAWMKAAGFLDVDCFFKRYNFTVYAGRKPEKTETRGETNGS</sequence>
<dbReference type="AlphaFoldDB" id="A0A5K7Z040"/>
<evidence type="ECO:0000313" key="4">
    <source>
        <dbReference type="EMBL" id="BBO73619.1"/>
    </source>
</evidence>
<dbReference type="Proteomes" id="UP000427769">
    <property type="component" value="Chromosome"/>
</dbReference>
<dbReference type="PANTHER" id="PTHR43861">
    <property type="entry name" value="TRANS-ACONITATE 2-METHYLTRANSFERASE-RELATED"/>
    <property type="match status" value="1"/>
</dbReference>
<accession>A0A5K7Z040</accession>
<feature type="domain" description="Methyltransferase" evidence="3">
    <location>
        <begin position="47"/>
        <end position="140"/>
    </location>
</feature>
<dbReference type="EMBL" id="AP021875">
    <property type="protein sequence ID" value="BBO73619.1"/>
    <property type="molecule type" value="Genomic_DNA"/>
</dbReference>
<dbReference type="RefSeq" id="WP_170302132.1">
    <property type="nucleotide sequence ID" value="NZ_AP021875.1"/>
</dbReference>
<name>A0A5K7Z040_9BACT</name>
<protein>
    <submittedName>
        <fullName evidence="4">SAM-dependent methyltransferase</fullName>
    </submittedName>
</protein>
<dbReference type="KEGG" id="dwd:DSCW_10360"/>
<dbReference type="GO" id="GO:0032259">
    <property type="term" value="P:methylation"/>
    <property type="evidence" value="ECO:0007669"/>
    <property type="project" value="UniProtKB-KW"/>
</dbReference>
<keyword evidence="1 4" id="KW-0489">Methyltransferase</keyword>
<dbReference type="InterPro" id="IPR029063">
    <property type="entry name" value="SAM-dependent_MTases_sf"/>
</dbReference>
<dbReference type="Gene3D" id="3.40.50.150">
    <property type="entry name" value="Vaccinia Virus protein VP39"/>
    <property type="match status" value="1"/>
</dbReference>
<dbReference type="GO" id="GO:0008168">
    <property type="term" value="F:methyltransferase activity"/>
    <property type="evidence" value="ECO:0007669"/>
    <property type="project" value="UniProtKB-KW"/>
</dbReference>
<dbReference type="SUPFAM" id="SSF53335">
    <property type="entry name" value="S-adenosyl-L-methionine-dependent methyltransferases"/>
    <property type="match status" value="1"/>
</dbReference>
<dbReference type="Pfam" id="PF13649">
    <property type="entry name" value="Methyltransf_25"/>
    <property type="match status" value="1"/>
</dbReference>
<dbReference type="Gene3D" id="6.10.140.280">
    <property type="match status" value="1"/>
</dbReference>
<proteinExistence type="predicted"/>